<dbReference type="EMBL" id="VLNY01000011">
    <property type="protein sequence ID" value="KAA0021163.1"/>
    <property type="molecule type" value="Genomic_DNA"/>
</dbReference>
<reference evidence="2 3" key="1">
    <citation type="submission" date="2019-07" db="EMBL/GenBank/DDBJ databases">
        <title>Rhodococcus cavernicolus sp. nov., isolated from a cave.</title>
        <authorList>
            <person name="Lee S.D."/>
        </authorList>
    </citation>
    <scope>NUCLEOTIDE SEQUENCE [LARGE SCALE GENOMIC DNA]</scope>
    <source>
        <strain evidence="2 3">C1-24</strain>
    </source>
</reference>
<dbReference type="AlphaFoldDB" id="A0A5A7S950"/>
<feature type="transmembrane region" description="Helical" evidence="1">
    <location>
        <begin position="20"/>
        <end position="39"/>
    </location>
</feature>
<keyword evidence="1" id="KW-1133">Transmembrane helix</keyword>
<accession>A0A5A7S950</accession>
<gene>
    <name evidence="2" type="ORF">FOY51_19800</name>
</gene>
<evidence type="ECO:0000256" key="1">
    <source>
        <dbReference type="SAM" id="Phobius"/>
    </source>
</evidence>
<protein>
    <submittedName>
        <fullName evidence="2">Uncharacterized protein</fullName>
    </submittedName>
</protein>
<dbReference type="RefSeq" id="WP_149431996.1">
    <property type="nucleotide sequence ID" value="NZ_VLNY01000011.1"/>
</dbReference>
<sequence>MTATALSFLNVIPLFVLPYSWILMSFVYVPEIVAALILCGMRGTARQIGTGIAASLVAVVGIFVASLVVSSLT</sequence>
<organism evidence="2 3">
    <name type="scientific">Antrihabitans cavernicola</name>
    <dbReference type="NCBI Taxonomy" id="2495913"/>
    <lineage>
        <taxon>Bacteria</taxon>
        <taxon>Bacillati</taxon>
        <taxon>Actinomycetota</taxon>
        <taxon>Actinomycetes</taxon>
        <taxon>Mycobacteriales</taxon>
        <taxon>Nocardiaceae</taxon>
        <taxon>Antrihabitans</taxon>
    </lineage>
</organism>
<name>A0A5A7S950_9NOCA</name>
<proteinExistence type="predicted"/>
<keyword evidence="3" id="KW-1185">Reference proteome</keyword>
<comment type="caution">
    <text evidence="2">The sequence shown here is derived from an EMBL/GenBank/DDBJ whole genome shotgun (WGS) entry which is preliminary data.</text>
</comment>
<dbReference type="Proteomes" id="UP000322244">
    <property type="component" value="Unassembled WGS sequence"/>
</dbReference>
<keyword evidence="1" id="KW-0472">Membrane</keyword>
<keyword evidence="1" id="KW-0812">Transmembrane</keyword>
<evidence type="ECO:0000313" key="2">
    <source>
        <dbReference type="EMBL" id="KAA0021163.1"/>
    </source>
</evidence>
<evidence type="ECO:0000313" key="3">
    <source>
        <dbReference type="Proteomes" id="UP000322244"/>
    </source>
</evidence>
<feature type="transmembrane region" description="Helical" evidence="1">
    <location>
        <begin position="51"/>
        <end position="72"/>
    </location>
</feature>